<dbReference type="AlphaFoldDB" id="A0A3S5CUC0"/>
<evidence type="ECO:0000313" key="2">
    <source>
        <dbReference type="Proteomes" id="UP000784294"/>
    </source>
</evidence>
<comment type="caution">
    <text evidence="1">The sequence shown here is derived from an EMBL/GenBank/DDBJ whole genome shotgun (WGS) entry which is preliminary data.</text>
</comment>
<keyword evidence="2" id="KW-1185">Reference proteome</keyword>
<organism evidence="1 2">
    <name type="scientific">Protopolystoma xenopodis</name>
    <dbReference type="NCBI Taxonomy" id="117903"/>
    <lineage>
        <taxon>Eukaryota</taxon>
        <taxon>Metazoa</taxon>
        <taxon>Spiralia</taxon>
        <taxon>Lophotrochozoa</taxon>
        <taxon>Platyhelminthes</taxon>
        <taxon>Monogenea</taxon>
        <taxon>Polyopisthocotylea</taxon>
        <taxon>Polystomatidea</taxon>
        <taxon>Polystomatidae</taxon>
        <taxon>Protopolystoma</taxon>
    </lineage>
</organism>
<gene>
    <name evidence="1" type="ORF">PXEA_LOCUS31125</name>
</gene>
<name>A0A3S5CUC0_9PLAT</name>
<accession>A0A3S5CUC0</accession>
<dbReference type="Proteomes" id="UP000784294">
    <property type="component" value="Unassembled WGS sequence"/>
</dbReference>
<sequence length="187" mass="20777">MLRHSTPTTPSSPPSLAYIPSDPSLLLSSNDLFSSIPPSNVLPSFLIKYSFHLPRSKEANFSPHTSAPLAHTLTRLHRQEHFLPTSRGNWAFSLSTLLFICALFPKPVLCLLLSYSLDFIHFLSTSDWSIVCNEGVQRRPRAKSRFVGLDLLEQQQLVRLGPNCRPLCTLRPSKCSPDLAGIGPISL</sequence>
<evidence type="ECO:0000313" key="1">
    <source>
        <dbReference type="EMBL" id="VEL37685.1"/>
    </source>
</evidence>
<dbReference type="EMBL" id="CAAALY010255705">
    <property type="protein sequence ID" value="VEL37685.1"/>
    <property type="molecule type" value="Genomic_DNA"/>
</dbReference>
<proteinExistence type="predicted"/>
<protein>
    <submittedName>
        <fullName evidence="1">Uncharacterized protein</fullName>
    </submittedName>
</protein>
<reference evidence="1" key="1">
    <citation type="submission" date="2018-11" db="EMBL/GenBank/DDBJ databases">
        <authorList>
            <consortium name="Pathogen Informatics"/>
        </authorList>
    </citation>
    <scope>NUCLEOTIDE SEQUENCE</scope>
</reference>